<protein>
    <submittedName>
        <fullName evidence="1">Uncharacterized protein</fullName>
    </submittedName>
</protein>
<proteinExistence type="predicted"/>
<reference evidence="1 2" key="1">
    <citation type="journal article" date="2016" name="C (Basel)">
        <title>Selective Growth of and Electricity Production by Marine Exoelectrogenic Bacteria in Self-Aggregated Hydrogel of Microbially Reduced Graphene Oxide.</title>
        <authorList>
            <person name="Yoshida N."/>
            <person name="Goto Y."/>
            <person name="Miyata Y."/>
        </authorList>
    </citation>
    <scope>NUCLEOTIDE SEQUENCE [LARGE SCALE GENOMIC DNA]</scope>
    <source>
        <strain evidence="1 2">NIT-T3</strain>
    </source>
</reference>
<reference evidence="1 2" key="2">
    <citation type="journal article" date="2021" name="Int. J. Syst. Evol. Microbiol.">
        <title>Isolation and Polyphasic Characterization of Desulfuromonas versatilis sp. Nov., an Electrogenic Bacteria Capable of Versatile Metabolism Isolated from a Graphene Oxide-Reducing Enrichment Culture.</title>
        <authorList>
            <person name="Xie L."/>
            <person name="Yoshida N."/>
            <person name="Ishii S."/>
            <person name="Meng L."/>
        </authorList>
    </citation>
    <scope>NUCLEOTIDE SEQUENCE [LARGE SCALE GENOMIC DNA]</scope>
    <source>
        <strain evidence="1 2">NIT-T3</strain>
    </source>
</reference>
<sequence>MLEHYLNIFAKLRTDKNRNRWSAQICFRAPHKPFLLLSVIDHIAQGTLRKNFIAPGFGLAETFAGY</sequence>
<name>A0ABM8HSA5_9BACT</name>
<accession>A0ABM8HSA5</accession>
<dbReference type="EMBL" id="AP024355">
    <property type="protein sequence ID" value="BCR04845.1"/>
    <property type="molecule type" value="Genomic_DNA"/>
</dbReference>
<dbReference type="RefSeq" id="WP_221252292.1">
    <property type="nucleotide sequence ID" value="NZ_AP024355.1"/>
</dbReference>
<dbReference type="Proteomes" id="UP001319827">
    <property type="component" value="Chromosome"/>
</dbReference>
<organism evidence="1 2">
    <name type="scientific">Desulfuromonas versatilis</name>
    <dbReference type="NCBI Taxonomy" id="2802975"/>
    <lineage>
        <taxon>Bacteria</taxon>
        <taxon>Pseudomonadati</taxon>
        <taxon>Thermodesulfobacteriota</taxon>
        <taxon>Desulfuromonadia</taxon>
        <taxon>Desulfuromonadales</taxon>
        <taxon>Desulfuromonadaceae</taxon>
        <taxon>Desulfuromonas</taxon>
    </lineage>
</organism>
<evidence type="ECO:0000313" key="2">
    <source>
        <dbReference type="Proteomes" id="UP001319827"/>
    </source>
</evidence>
<evidence type="ECO:0000313" key="1">
    <source>
        <dbReference type="EMBL" id="BCR04845.1"/>
    </source>
</evidence>
<keyword evidence="2" id="KW-1185">Reference proteome</keyword>
<gene>
    <name evidence="1" type="ORF">DESUT3_19140</name>
</gene>